<organism evidence="1 2">
    <name type="scientific">Paenibacillus mucilaginosus (strain KNP414)</name>
    <dbReference type="NCBI Taxonomy" id="1036673"/>
    <lineage>
        <taxon>Bacteria</taxon>
        <taxon>Bacillati</taxon>
        <taxon>Bacillota</taxon>
        <taxon>Bacilli</taxon>
        <taxon>Bacillales</taxon>
        <taxon>Paenibacillaceae</taxon>
        <taxon>Paenibacillus</taxon>
    </lineage>
</organism>
<sequence length="46" mass="4979">MFDALLQCLAARLSSSSKTLTLSCSGSPPAFLLMSWLHHTPVQAFL</sequence>
<dbReference type="AlphaFoldDB" id="F8F942"/>
<dbReference type="Proteomes" id="UP000006620">
    <property type="component" value="Chromosome"/>
</dbReference>
<name>F8F942_PAEMK</name>
<evidence type="ECO:0000313" key="1">
    <source>
        <dbReference type="EMBL" id="AEI42490.1"/>
    </source>
</evidence>
<reference evidence="2" key="1">
    <citation type="submission" date="2011-06" db="EMBL/GenBank/DDBJ databases">
        <title>Complete genome sequence of Paenibacillus mucilaginosus KNP414.</title>
        <authorList>
            <person name="Wang J."/>
            <person name="Hu S."/>
            <person name="Hu X."/>
            <person name="Zhang B."/>
            <person name="Dong D."/>
            <person name="Zhang S."/>
            <person name="Zhao K."/>
            <person name="Wu D."/>
        </authorList>
    </citation>
    <scope>NUCLEOTIDE SEQUENCE [LARGE SCALE GENOMIC DNA]</scope>
    <source>
        <strain evidence="2">KNP414</strain>
    </source>
</reference>
<accession>F8F942</accession>
<reference evidence="1 2" key="2">
    <citation type="journal article" date="2013" name="Genome Announc.">
        <title>Genome Sequence of Growth-Improving Paenibacillus mucilaginosus Strain KNP414.</title>
        <authorList>
            <person name="Lu J.J."/>
            <person name="Wang J.F."/>
            <person name="Hu X.F."/>
        </authorList>
    </citation>
    <scope>NUCLEOTIDE SEQUENCE [LARGE SCALE GENOMIC DNA]</scope>
    <source>
        <strain evidence="1 2">KNP414</strain>
    </source>
</reference>
<gene>
    <name evidence="1" type="ordered locus">KNP414_03952</name>
</gene>
<dbReference type="KEGG" id="pms:KNP414_03952"/>
<dbReference type="EMBL" id="CP002869">
    <property type="protein sequence ID" value="AEI42490.1"/>
    <property type="molecule type" value="Genomic_DNA"/>
</dbReference>
<protein>
    <submittedName>
        <fullName evidence="1">Uncharacterized protein</fullName>
    </submittedName>
</protein>
<evidence type="ECO:0000313" key="2">
    <source>
        <dbReference type="Proteomes" id="UP000006620"/>
    </source>
</evidence>
<proteinExistence type="predicted"/>
<dbReference type="PATRIC" id="fig|1036673.3.peg.3632"/>
<dbReference type="HOGENOM" id="CLU_3186674_0_0_9"/>